<dbReference type="OrthoDB" id="9791234at2"/>
<evidence type="ECO:0000256" key="1">
    <source>
        <dbReference type="ARBA" id="ARBA00023002"/>
    </source>
</evidence>
<dbReference type="eggNOG" id="COG1063">
    <property type="taxonomic scope" value="Bacteria"/>
</dbReference>
<dbReference type="HOGENOM" id="CLU_026673_11_0_12"/>
<dbReference type="SUPFAM" id="SSF50129">
    <property type="entry name" value="GroES-like"/>
    <property type="match status" value="1"/>
</dbReference>
<dbReference type="Gene3D" id="3.40.50.720">
    <property type="entry name" value="NAD(P)-binding Rossmann-like Domain"/>
    <property type="match status" value="1"/>
</dbReference>
<reference evidence="4 5" key="1">
    <citation type="journal article" date="2010" name="Stand. Genomic Sci.">
        <title>Complete genome sequence of Spirochaeta smaragdinae type strain (SEBR 4228).</title>
        <authorList>
            <person name="Mavromatis K."/>
            <person name="Yasawong M."/>
            <person name="Chertkov O."/>
            <person name="Lapidus A."/>
            <person name="Lucas S."/>
            <person name="Nolan M."/>
            <person name="Del Rio T.G."/>
            <person name="Tice H."/>
            <person name="Cheng J.F."/>
            <person name="Pitluck S."/>
            <person name="Liolios K."/>
            <person name="Ivanova N."/>
            <person name="Tapia R."/>
            <person name="Han C."/>
            <person name="Bruce D."/>
            <person name="Goodwin L."/>
            <person name="Pati A."/>
            <person name="Chen A."/>
            <person name="Palaniappan K."/>
            <person name="Land M."/>
            <person name="Hauser L."/>
            <person name="Chang Y.J."/>
            <person name="Jeffries C.D."/>
            <person name="Detter J.C."/>
            <person name="Rohde M."/>
            <person name="Brambilla E."/>
            <person name="Spring S."/>
            <person name="Goker M."/>
            <person name="Sikorski J."/>
            <person name="Woyke T."/>
            <person name="Bristow J."/>
            <person name="Eisen J.A."/>
            <person name="Markowitz V."/>
            <person name="Hugenholtz P."/>
            <person name="Klenk H.P."/>
            <person name="Kyrpides N.C."/>
        </authorList>
    </citation>
    <scope>NUCLEOTIDE SEQUENCE [LARGE SCALE GENOMIC DNA]</scope>
    <source>
        <strain evidence="5">DSM 11293 / JCM 15392 / SEBR 4228</strain>
    </source>
</reference>
<sequence>MICNVLKDKNILVMEERPMLEPRTGQVRIKTVLAGICGSDIHALHGMQPSLLFPTVMGHELVGVIDAIAASENEGTFKVGDRVVVDPSFRCGKCDLCLSGKENICEELRVLGVHCDGGFADYFLCEIDMLHKIPDSLRFEEAIFSEPLSIAMHAISRITSTGRKKTAIIGAGPIGLALLIALKELFEEVLVFEVLENRKSAARIIGADQVLDSVGDTYPAEDIDVVFDTVSIPSTVTLTERIVKRGGEVIIVGMAKPEIGFQLLPILKKELSVRGTRMTRREDFKAALDLLTKTDPKLIQAIITGYWSLSDSIKAIRYTETHAGTCIKEVLDFRR</sequence>
<gene>
    <name evidence="4" type="ordered locus">Spirs_0427</name>
</gene>
<evidence type="ECO:0000259" key="2">
    <source>
        <dbReference type="Pfam" id="PF00107"/>
    </source>
</evidence>
<keyword evidence="5" id="KW-1185">Reference proteome</keyword>
<evidence type="ECO:0000313" key="4">
    <source>
        <dbReference type="EMBL" id="ADK79576.1"/>
    </source>
</evidence>
<dbReference type="Gene3D" id="3.90.180.10">
    <property type="entry name" value="Medium-chain alcohol dehydrogenases, catalytic domain"/>
    <property type="match status" value="1"/>
</dbReference>
<dbReference type="Pfam" id="PF08240">
    <property type="entry name" value="ADH_N"/>
    <property type="match status" value="1"/>
</dbReference>
<feature type="domain" description="Alcohol dehydrogenase-like C-terminal" evidence="2">
    <location>
        <begin position="173"/>
        <end position="292"/>
    </location>
</feature>
<evidence type="ECO:0000313" key="5">
    <source>
        <dbReference type="Proteomes" id="UP000002318"/>
    </source>
</evidence>
<protein>
    <submittedName>
        <fullName evidence="4">Alcohol dehydrogenase GroES domain protein</fullName>
    </submittedName>
</protein>
<feature type="domain" description="Alcohol dehydrogenase-like N-terminal" evidence="3">
    <location>
        <begin position="24"/>
        <end position="135"/>
    </location>
</feature>
<dbReference type="InterPro" id="IPR050129">
    <property type="entry name" value="Zn_alcohol_dh"/>
</dbReference>
<dbReference type="InterPro" id="IPR013154">
    <property type="entry name" value="ADH-like_N"/>
</dbReference>
<dbReference type="STRING" id="573413.Spirs_0427"/>
<dbReference type="Proteomes" id="UP000002318">
    <property type="component" value="Chromosome"/>
</dbReference>
<dbReference type="AlphaFoldDB" id="E1RB46"/>
<name>E1RB46_SEDSS</name>
<dbReference type="InterPro" id="IPR036291">
    <property type="entry name" value="NAD(P)-bd_dom_sf"/>
</dbReference>
<dbReference type="Pfam" id="PF00107">
    <property type="entry name" value="ADH_zinc_N"/>
    <property type="match status" value="1"/>
</dbReference>
<dbReference type="PANTHER" id="PTHR43401">
    <property type="entry name" value="L-THREONINE 3-DEHYDROGENASE"/>
    <property type="match status" value="1"/>
</dbReference>
<organism evidence="4 5">
    <name type="scientific">Sediminispirochaeta smaragdinae (strain DSM 11293 / JCM 15392 / SEBR 4228)</name>
    <name type="common">Spirochaeta smaragdinae</name>
    <dbReference type="NCBI Taxonomy" id="573413"/>
    <lineage>
        <taxon>Bacteria</taxon>
        <taxon>Pseudomonadati</taxon>
        <taxon>Spirochaetota</taxon>
        <taxon>Spirochaetia</taxon>
        <taxon>Spirochaetales</taxon>
        <taxon>Spirochaetaceae</taxon>
        <taxon>Sediminispirochaeta</taxon>
    </lineage>
</organism>
<dbReference type="KEGG" id="ssm:Spirs_0427"/>
<dbReference type="InterPro" id="IPR013149">
    <property type="entry name" value="ADH-like_C"/>
</dbReference>
<dbReference type="SUPFAM" id="SSF51735">
    <property type="entry name" value="NAD(P)-binding Rossmann-fold domains"/>
    <property type="match status" value="1"/>
</dbReference>
<keyword evidence="1" id="KW-0560">Oxidoreductase</keyword>
<dbReference type="RefSeq" id="WP_013253040.1">
    <property type="nucleotide sequence ID" value="NC_014364.1"/>
</dbReference>
<proteinExistence type="predicted"/>
<dbReference type="PANTHER" id="PTHR43401:SF2">
    <property type="entry name" value="L-THREONINE 3-DEHYDROGENASE"/>
    <property type="match status" value="1"/>
</dbReference>
<dbReference type="EMBL" id="CP002116">
    <property type="protein sequence ID" value="ADK79576.1"/>
    <property type="molecule type" value="Genomic_DNA"/>
</dbReference>
<accession>E1RB46</accession>
<dbReference type="GO" id="GO:0016491">
    <property type="term" value="F:oxidoreductase activity"/>
    <property type="evidence" value="ECO:0007669"/>
    <property type="project" value="UniProtKB-KW"/>
</dbReference>
<evidence type="ECO:0000259" key="3">
    <source>
        <dbReference type="Pfam" id="PF08240"/>
    </source>
</evidence>
<dbReference type="InterPro" id="IPR011032">
    <property type="entry name" value="GroES-like_sf"/>
</dbReference>